<evidence type="ECO:0000313" key="2">
    <source>
        <dbReference type="Proteomes" id="UP000655759"/>
    </source>
</evidence>
<reference evidence="1" key="1">
    <citation type="submission" date="2021-02" db="EMBL/GenBank/DDBJ databases">
        <authorList>
            <person name="Han P."/>
        </authorList>
    </citation>
    <scope>NUCLEOTIDE SEQUENCE</scope>
    <source>
        <strain evidence="1">Candidatus Nitrosotenuis uzonensis 5A</strain>
    </source>
</reference>
<dbReference type="Gene3D" id="3.30.1440.10">
    <property type="match status" value="1"/>
</dbReference>
<dbReference type="PANTHER" id="PTHR38816">
    <property type="entry name" value="EXOSOME SUBUNIT, DUF54 FAMILY-RELATED"/>
    <property type="match status" value="1"/>
</dbReference>
<dbReference type="InterPro" id="IPR022803">
    <property type="entry name" value="Ribosomal_uL5_dom_sf"/>
</dbReference>
<dbReference type="InterPro" id="IPR002739">
    <property type="entry name" value="PAB1135-like"/>
</dbReference>
<proteinExistence type="predicted"/>
<dbReference type="Pfam" id="PF01877">
    <property type="entry name" value="RNA_binding"/>
    <property type="match status" value="1"/>
</dbReference>
<dbReference type="Proteomes" id="UP000655759">
    <property type="component" value="Unassembled WGS sequence"/>
</dbReference>
<dbReference type="PANTHER" id="PTHR38816:SF1">
    <property type="entry name" value="EXOSOME SUBUNIT"/>
    <property type="match status" value="1"/>
</dbReference>
<dbReference type="EMBL" id="CAJNAQ010000005">
    <property type="protein sequence ID" value="CAE6494891.1"/>
    <property type="molecule type" value="Genomic_DNA"/>
</dbReference>
<dbReference type="AlphaFoldDB" id="A0A812F3N2"/>
<accession>A0A812F3N2</accession>
<comment type="caution">
    <text evidence="1">The sequence shown here is derived from an EMBL/GenBank/DDBJ whole genome shotgun (WGS) entry which is preliminary data.</text>
</comment>
<evidence type="ECO:0008006" key="3">
    <source>
        <dbReference type="Google" id="ProtNLM"/>
    </source>
</evidence>
<gene>
    <name evidence="1" type="ORF">NUZ5A_50335</name>
</gene>
<protein>
    <recommendedName>
        <fullName evidence="3">Exosome protein</fullName>
    </recommendedName>
</protein>
<name>A0A812F3N2_9ARCH</name>
<dbReference type="SUPFAM" id="SSF55282">
    <property type="entry name" value="RL5-like"/>
    <property type="match status" value="1"/>
</dbReference>
<dbReference type="RefSeq" id="WP_205099272.1">
    <property type="nucleotide sequence ID" value="NZ_CAJNAQ010000005.1"/>
</dbReference>
<organism evidence="1 2">
    <name type="scientific">Candidatus Nitrosotenuis uzonensis</name>
    <dbReference type="NCBI Taxonomy" id="1407055"/>
    <lineage>
        <taxon>Archaea</taxon>
        <taxon>Nitrososphaerota</taxon>
        <taxon>Candidatus Nitrosotenuis</taxon>
    </lineage>
</organism>
<evidence type="ECO:0000313" key="1">
    <source>
        <dbReference type="EMBL" id="CAE6494891.1"/>
    </source>
</evidence>
<sequence>MEKRLEVDIQVIVHATEDPQKIFDAFKDVFDLDVEDFVSQDLRGHFDNPITLLQAKLKKKKSMQFVKTLVSGISQSDVETILEDIESRCDDSSLFLRISKQGLVQKRIVLGDEDPVKLRIYTPVYSQKNLSKTYSEILRGTI</sequence>